<name>L8WMC7_THACA</name>
<accession>L8WMC7</accession>
<dbReference type="Proteomes" id="UP000011668">
    <property type="component" value="Unassembled WGS sequence"/>
</dbReference>
<evidence type="ECO:0000313" key="1">
    <source>
        <dbReference type="EMBL" id="ELU37958.1"/>
    </source>
</evidence>
<dbReference type="EMBL" id="AFRT01002322">
    <property type="protein sequence ID" value="ELU37958.1"/>
    <property type="molecule type" value="Genomic_DNA"/>
</dbReference>
<dbReference type="AlphaFoldDB" id="L8WMC7"/>
<keyword evidence="2" id="KW-1185">Reference proteome</keyword>
<sequence length="86" mass="9776">MPDQAKYLRLDSRLRLSDSGPYVQNIGHGRPRVVVVGRKLKLMEANRQTHLSEKMQMGPRVDRTLGFFDRQSYLGNSLLVENCSGS</sequence>
<evidence type="ECO:0000313" key="2">
    <source>
        <dbReference type="Proteomes" id="UP000011668"/>
    </source>
</evidence>
<organism evidence="1 2">
    <name type="scientific">Thanatephorus cucumeris (strain AG1-IA)</name>
    <name type="common">Rice sheath blight fungus</name>
    <name type="synonym">Rhizoctonia solani</name>
    <dbReference type="NCBI Taxonomy" id="983506"/>
    <lineage>
        <taxon>Eukaryota</taxon>
        <taxon>Fungi</taxon>
        <taxon>Dikarya</taxon>
        <taxon>Basidiomycota</taxon>
        <taxon>Agaricomycotina</taxon>
        <taxon>Agaricomycetes</taxon>
        <taxon>Cantharellales</taxon>
        <taxon>Ceratobasidiaceae</taxon>
        <taxon>Rhizoctonia</taxon>
        <taxon>Rhizoctonia solani AG-1</taxon>
    </lineage>
</organism>
<dbReference type="HOGENOM" id="CLU_2499427_0_0_1"/>
<gene>
    <name evidence="1" type="ORF">AG1IA_08005</name>
</gene>
<protein>
    <submittedName>
        <fullName evidence="1">Uncharacterized protein</fullName>
    </submittedName>
</protein>
<proteinExistence type="predicted"/>
<reference evidence="1 2" key="1">
    <citation type="journal article" date="2013" name="Nat. Commun.">
        <title>The evolution and pathogenic mechanisms of the rice sheath blight pathogen.</title>
        <authorList>
            <person name="Zheng A."/>
            <person name="Lin R."/>
            <person name="Xu L."/>
            <person name="Qin P."/>
            <person name="Tang C."/>
            <person name="Ai P."/>
            <person name="Zhang D."/>
            <person name="Liu Y."/>
            <person name="Sun Z."/>
            <person name="Feng H."/>
            <person name="Wang Y."/>
            <person name="Chen Y."/>
            <person name="Liang X."/>
            <person name="Fu R."/>
            <person name="Li Q."/>
            <person name="Zhang J."/>
            <person name="Yu X."/>
            <person name="Xie Z."/>
            <person name="Ding L."/>
            <person name="Guan P."/>
            <person name="Tang J."/>
            <person name="Liang Y."/>
            <person name="Wang S."/>
            <person name="Deng Q."/>
            <person name="Li S."/>
            <person name="Zhu J."/>
            <person name="Wang L."/>
            <person name="Liu H."/>
            <person name="Li P."/>
        </authorList>
    </citation>
    <scope>NUCLEOTIDE SEQUENCE [LARGE SCALE GENOMIC DNA]</scope>
    <source>
        <strain evidence="2">AG-1 IA</strain>
    </source>
</reference>
<comment type="caution">
    <text evidence="1">The sequence shown here is derived from an EMBL/GenBank/DDBJ whole genome shotgun (WGS) entry which is preliminary data.</text>
</comment>